<sequence length="72" mass="7583">MSKGRNIVRFRSLPGTQICALERGGRCMPARRPAVVNAGLACPTGPAGNALASRSPARHPRTQELRGARGCT</sequence>
<gene>
    <name evidence="2" type="ORF">CC85DRAFT_283752</name>
</gene>
<reference evidence="2 3" key="1">
    <citation type="submission" date="2015-03" db="EMBL/GenBank/DDBJ databases">
        <title>Genomics and transcriptomics of the oil-accumulating basidiomycete yeast T. oleaginosus allow insights into substrate utilization and the diverse evolutionary trajectories of mating systems in fungi.</title>
        <authorList>
            <consortium name="DOE Joint Genome Institute"/>
            <person name="Kourist R."/>
            <person name="Kracht O."/>
            <person name="Bracharz F."/>
            <person name="Lipzen A."/>
            <person name="Nolan M."/>
            <person name="Ohm R."/>
            <person name="Grigoriev I."/>
            <person name="Sun S."/>
            <person name="Heitman J."/>
            <person name="Bruck T."/>
            <person name="Nowrousian M."/>
        </authorList>
    </citation>
    <scope>NUCLEOTIDE SEQUENCE [LARGE SCALE GENOMIC DNA]</scope>
    <source>
        <strain evidence="2 3">IBC0246</strain>
    </source>
</reference>
<evidence type="ECO:0000313" key="2">
    <source>
        <dbReference type="EMBL" id="KLT44237.1"/>
    </source>
</evidence>
<name>A0A0J0XT33_9TREE</name>
<accession>A0A0J0XT33</accession>
<evidence type="ECO:0000256" key="1">
    <source>
        <dbReference type="SAM" id="MobiDB-lite"/>
    </source>
</evidence>
<feature type="region of interest" description="Disordered" evidence="1">
    <location>
        <begin position="46"/>
        <end position="72"/>
    </location>
</feature>
<organism evidence="2 3">
    <name type="scientific">Cutaneotrichosporon oleaginosum</name>
    <dbReference type="NCBI Taxonomy" id="879819"/>
    <lineage>
        <taxon>Eukaryota</taxon>
        <taxon>Fungi</taxon>
        <taxon>Dikarya</taxon>
        <taxon>Basidiomycota</taxon>
        <taxon>Agaricomycotina</taxon>
        <taxon>Tremellomycetes</taxon>
        <taxon>Trichosporonales</taxon>
        <taxon>Trichosporonaceae</taxon>
        <taxon>Cutaneotrichosporon</taxon>
    </lineage>
</organism>
<protein>
    <submittedName>
        <fullName evidence="2">Uncharacterized protein</fullName>
    </submittedName>
</protein>
<feature type="compositionally biased region" description="Basic and acidic residues" evidence="1">
    <location>
        <begin position="61"/>
        <end position="72"/>
    </location>
</feature>
<dbReference type="Proteomes" id="UP000053611">
    <property type="component" value="Unassembled WGS sequence"/>
</dbReference>
<evidence type="ECO:0000313" key="3">
    <source>
        <dbReference type="Proteomes" id="UP000053611"/>
    </source>
</evidence>
<dbReference type="GeneID" id="28983089"/>
<keyword evidence="3" id="KW-1185">Reference proteome</keyword>
<dbReference type="RefSeq" id="XP_018280728.1">
    <property type="nucleotide sequence ID" value="XM_018422486.1"/>
</dbReference>
<dbReference type="EMBL" id="KQ087188">
    <property type="protein sequence ID" value="KLT44237.1"/>
    <property type="molecule type" value="Genomic_DNA"/>
</dbReference>
<proteinExistence type="predicted"/>
<dbReference type="AlphaFoldDB" id="A0A0J0XT33"/>